<keyword evidence="2" id="KW-1185">Reference proteome</keyword>
<name>A0A811KJV3_9BILA</name>
<dbReference type="OrthoDB" id="10296679at2759"/>
<dbReference type="EMBL" id="CAJFCW020000003">
    <property type="protein sequence ID" value="CAG9104354.1"/>
    <property type="molecule type" value="Genomic_DNA"/>
</dbReference>
<comment type="caution">
    <text evidence="1">The sequence shown here is derived from an EMBL/GenBank/DDBJ whole genome shotgun (WGS) entry which is preliminary data.</text>
</comment>
<sequence length="140" mass="17141">MSLTRTYSSSNIRHSSVNSLMLGRSWSCNDLSQTAKPKRVHQQYQSTFFPSPYVRDFGIYSDYHYQSEHFNGPYYSRHKSTPGYYRYNDYWSYPSTYWASYKNYITDYGLPFHRSRHHDRIYYNNLRYGTYYSPYQYYIL</sequence>
<evidence type="ECO:0000313" key="1">
    <source>
        <dbReference type="EMBL" id="CAD5215576.1"/>
    </source>
</evidence>
<evidence type="ECO:0000313" key="2">
    <source>
        <dbReference type="Proteomes" id="UP000614601"/>
    </source>
</evidence>
<dbReference type="EMBL" id="CAJFDH010000003">
    <property type="protein sequence ID" value="CAD5215576.1"/>
    <property type="molecule type" value="Genomic_DNA"/>
</dbReference>
<dbReference type="AlphaFoldDB" id="A0A811KJV3"/>
<organism evidence="1 2">
    <name type="scientific">Bursaphelenchus okinawaensis</name>
    <dbReference type="NCBI Taxonomy" id="465554"/>
    <lineage>
        <taxon>Eukaryota</taxon>
        <taxon>Metazoa</taxon>
        <taxon>Ecdysozoa</taxon>
        <taxon>Nematoda</taxon>
        <taxon>Chromadorea</taxon>
        <taxon>Rhabditida</taxon>
        <taxon>Tylenchina</taxon>
        <taxon>Tylenchomorpha</taxon>
        <taxon>Aphelenchoidea</taxon>
        <taxon>Aphelenchoididae</taxon>
        <taxon>Bursaphelenchus</taxon>
    </lineage>
</organism>
<dbReference type="Proteomes" id="UP000614601">
    <property type="component" value="Unassembled WGS sequence"/>
</dbReference>
<proteinExistence type="predicted"/>
<protein>
    <submittedName>
        <fullName evidence="1">Uncharacterized protein</fullName>
    </submittedName>
</protein>
<gene>
    <name evidence="1" type="ORF">BOKJ2_LOCUS6162</name>
</gene>
<accession>A0A811KJV3</accession>
<reference evidence="1" key="1">
    <citation type="submission" date="2020-09" db="EMBL/GenBank/DDBJ databases">
        <authorList>
            <person name="Kikuchi T."/>
        </authorList>
    </citation>
    <scope>NUCLEOTIDE SEQUENCE</scope>
    <source>
        <strain evidence="1">SH1</strain>
    </source>
</reference>
<dbReference type="Proteomes" id="UP000783686">
    <property type="component" value="Unassembled WGS sequence"/>
</dbReference>